<evidence type="ECO:0000256" key="1">
    <source>
        <dbReference type="ARBA" id="ARBA00008751"/>
    </source>
</evidence>
<dbReference type="Pfam" id="PF00848">
    <property type="entry name" value="Ring_hydroxyl_A"/>
    <property type="match status" value="1"/>
</dbReference>
<evidence type="ECO:0000256" key="7">
    <source>
        <dbReference type="ARBA" id="ARBA00023014"/>
    </source>
</evidence>
<evidence type="ECO:0000313" key="11">
    <source>
        <dbReference type="Proteomes" id="UP000253908"/>
    </source>
</evidence>
<dbReference type="GO" id="GO:0051213">
    <property type="term" value="F:dioxygenase activity"/>
    <property type="evidence" value="ECO:0007669"/>
    <property type="project" value="UniProtKB-KW"/>
</dbReference>
<evidence type="ECO:0000256" key="3">
    <source>
        <dbReference type="ARBA" id="ARBA00022723"/>
    </source>
</evidence>
<dbReference type="SUPFAM" id="SSF55961">
    <property type="entry name" value="Bet v1-like"/>
    <property type="match status" value="1"/>
</dbReference>
<evidence type="ECO:0000256" key="6">
    <source>
        <dbReference type="ARBA" id="ARBA00023004"/>
    </source>
</evidence>
<keyword evidence="8" id="KW-0520">NAD</keyword>
<dbReference type="EMBL" id="CP024848">
    <property type="protein sequence ID" value="AXI08283.1"/>
    <property type="molecule type" value="Genomic_DNA"/>
</dbReference>
<dbReference type="PRINTS" id="PR00090">
    <property type="entry name" value="RNGDIOXGNASE"/>
</dbReference>
<dbReference type="InterPro" id="IPR015881">
    <property type="entry name" value="ARHD_Rieske_2Fe_2S"/>
</dbReference>
<dbReference type="Gene3D" id="3.90.380.10">
    <property type="entry name" value="Naphthalene 1,2-dioxygenase Alpha Subunit, Chain A, domain 1"/>
    <property type="match status" value="1"/>
</dbReference>
<keyword evidence="7" id="KW-0411">Iron-sulfur</keyword>
<dbReference type="InterPro" id="IPR017941">
    <property type="entry name" value="Rieske_2Fe-2S"/>
</dbReference>
<dbReference type="Gene3D" id="2.102.10.10">
    <property type="entry name" value="Rieske [2Fe-2S] iron-sulphur domain"/>
    <property type="match status" value="1"/>
</dbReference>
<sequence length="436" mass="50117">MSNELEAGPEVTSRAELEKLLSSTVKPDEGEIPPFIFQRSDIYQLELERIFKRNWLFIAHETEIPSPGDYVTRRMGEEDVIVSRGEDNEIRVFLNFCRHRGNRISRTDMGNCSHFRCPYHGFTYSNKGDLVGVPYRKQVYGKEFDWSKFSLIQARSDQYHGLIFATWNHEGESLDAFLGDMKWYMDIFFNRTELEVLGQPQRYEVRSNWKLPAENFVSDSYHFLFTHQSLMSVGQVKNVKERKKGYHVSATNAHGCGISAPGEEMIFNRDFMDDYEANLSEGQLGILKEMFNVHGNISPNLSFLISSRKVGDEVVSFTTIKQWQPKGPENAEGWSWLLVEKRASDRVKEMSMQSYLLNHSSSGMAEQDDGVNYEGITRNSRSDVAASVPLKYQIGLGRTPMSDFPGPGTVYEGKWQEENARKYYEWWLGSLLDSGV</sequence>
<dbReference type="KEGG" id="ocn:CUC15_04740"/>
<comment type="similarity">
    <text evidence="1">Belongs to the bacterial ring-hydroxylating dioxygenase alpha subunit family.</text>
</comment>
<dbReference type="PANTHER" id="PTHR43756:SF1">
    <property type="entry name" value="3-PHENYLPROPIONATE_CINNAMIC ACID DIOXYGENASE SUBUNIT ALPHA"/>
    <property type="match status" value="1"/>
</dbReference>
<dbReference type="InterPro" id="IPR036922">
    <property type="entry name" value="Rieske_2Fe-2S_sf"/>
</dbReference>
<keyword evidence="11" id="KW-1185">Reference proteome</keyword>
<dbReference type="GO" id="GO:0016705">
    <property type="term" value="F:oxidoreductase activity, acting on paired donors, with incorporation or reduction of molecular oxygen"/>
    <property type="evidence" value="ECO:0007669"/>
    <property type="project" value="UniProtKB-ARBA"/>
</dbReference>
<dbReference type="AlphaFoldDB" id="A0A345PE53"/>
<dbReference type="PANTHER" id="PTHR43756">
    <property type="entry name" value="CHOLINE MONOOXYGENASE, CHLOROPLASTIC"/>
    <property type="match status" value="1"/>
</dbReference>
<dbReference type="OrthoDB" id="9800776at2"/>
<dbReference type="GO" id="GO:0004497">
    <property type="term" value="F:monooxygenase activity"/>
    <property type="evidence" value="ECO:0007669"/>
    <property type="project" value="UniProtKB-ARBA"/>
</dbReference>
<dbReference type="RefSeq" id="WP_114915576.1">
    <property type="nucleotide sequence ID" value="NZ_CP024848.1"/>
</dbReference>
<gene>
    <name evidence="10" type="ORF">CUC15_04740</name>
</gene>
<dbReference type="Pfam" id="PF00355">
    <property type="entry name" value="Rieske"/>
    <property type="match status" value="1"/>
</dbReference>
<dbReference type="GO" id="GO:0051537">
    <property type="term" value="F:2 iron, 2 sulfur cluster binding"/>
    <property type="evidence" value="ECO:0007669"/>
    <property type="project" value="UniProtKB-KW"/>
</dbReference>
<evidence type="ECO:0000256" key="5">
    <source>
        <dbReference type="ARBA" id="ARBA00023002"/>
    </source>
</evidence>
<dbReference type="GO" id="GO:0005506">
    <property type="term" value="F:iron ion binding"/>
    <property type="evidence" value="ECO:0007669"/>
    <property type="project" value="InterPro"/>
</dbReference>
<evidence type="ECO:0000313" key="10">
    <source>
        <dbReference type="EMBL" id="AXI08283.1"/>
    </source>
</evidence>
<organism evidence="10 11">
    <name type="scientific">Oceanobacillus zhaokaii</name>
    <dbReference type="NCBI Taxonomy" id="2052660"/>
    <lineage>
        <taxon>Bacteria</taxon>
        <taxon>Bacillati</taxon>
        <taxon>Bacillota</taxon>
        <taxon>Bacilli</taxon>
        <taxon>Bacillales</taxon>
        <taxon>Bacillaceae</taxon>
        <taxon>Oceanobacillus</taxon>
    </lineage>
</organism>
<keyword evidence="4 10" id="KW-0223">Dioxygenase</keyword>
<reference evidence="11" key="1">
    <citation type="submission" date="2017-11" db="EMBL/GenBank/DDBJ databases">
        <authorList>
            <person name="Zhu W."/>
        </authorList>
    </citation>
    <scope>NUCLEOTIDE SEQUENCE [LARGE SCALE GENOMIC DNA]</scope>
    <source>
        <strain evidence="11">160</strain>
    </source>
</reference>
<keyword evidence="2" id="KW-0001">2Fe-2S</keyword>
<evidence type="ECO:0000259" key="9">
    <source>
        <dbReference type="PROSITE" id="PS51296"/>
    </source>
</evidence>
<dbReference type="SUPFAM" id="SSF50022">
    <property type="entry name" value="ISP domain"/>
    <property type="match status" value="1"/>
</dbReference>
<feature type="domain" description="Rieske" evidence="9">
    <location>
        <begin position="55"/>
        <end position="137"/>
    </location>
</feature>
<accession>A0A345PE53</accession>
<keyword evidence="6" id="KW-0408">Iron</keyword>
<evidence type="ECO:0000256" key="2">
    <source>
        <dbReference type="ARBA" id="ARBA00022714"/>
    </source>
</evidence>
<dbReference type="PROSITE" id="PS51296">
    <property type="entry name" value="RIESKE"/>
    <property type="match status" value="1"/>
</dbReference>
<dbReference type="Proteomes" id="UP000253908">
    <property type="component" value="Chromosome"/>
</dbReference>
<evidence type="ECO:0000256" key="8">
    <source>
        <dbReference type="ARBA" id="ARBA00023027"/>
    </source>
</evidence>
<dbReference type="InterPro" id="IPR015879">
    <property type="entry name" value="Ring_hydroxy_dOase_asu_C_dom"/>
</dbReference>
<evidence type="ECO:0000256" key="4">
    <source>
        <dbReference type="ARBA" id="ARBA00022964"/>
    </source>
</evidence>
<name>A0A345PE53_9BACI</name>
<dbReference type="PROSITE" id="PS00570">
    <property type="entry name" value="RING_HYDROXYL_ALPHA"/>
    <property type="match status" value="1"/>
</dbReference>
<protein>
    <submittedName>
        <fullName evidence="10">Aromatic ring-hydroxylating dioxygenase subunit alpha</fullName>
    </submittedName>
</protein>
<keyword evidence="3" id="KW-0479">Metal-binding</keyword>
<proteinExistence type="inferred from homology"/>
<dbReference type="InterPro" id="IPR001663">
    <property type="entry name" value="Rng_hydr_dOase-A"/>
</dbReference>
<keyword evidence="5" id="KW-0560">Oxidoreductase</keyword>